<evidence type="ECO:0000313" key="4">
    <source>
        <dbReference type="Proteomes" id="UP001652627"/>
    </source>
</evidence>
<dbReference type="InterPro" id="IPR051147">
    <property type="entry name" value="CFAP_domain-containing"/>
</dbReference>
<dbReference type="RefSeq" id="XP_067162899.1">
    <property type="nucleotide sequence ID" value="XM_067306798.1"/>
</dbReference>
<keyword evidence="5" id="KW-0966">Cell projection</keyword>
<organism evidence="4 5">
    <name type="scientific">Apteryx mantelli</name>
    <name type="common">North Island brown kiwi</name>
    <dbReference type="NCBI Taxonomy" id="2696672"/>
    <lineage>
        <taxon>Eukaryota</taxon>
        <taxon>Metazoa</taxon>
        <taxon>Chordata</taxon>
        <taxon>Craniata</taxon>
        <taxon>Vertebrata</taxon>
        <taxon>Euteleostomi</taxon>
        <taxon>Archelosauria</taxon>
        <taxon>Archosauria</taxon>
        <taxon>Dinosauria</taxon>
        <taxon>Saurischia</taxon>
        <taxon>Theropoda</taxon>
        <taxon>Coelurosauria</taxon>
        <taxon>Aves</taxon>
        <taxon>Palaeognathae</taxon>
        <taxon>Apterygiformes</taxon>
        <taxon>Apterygidae</taxon>
        <taxon>Apteryx</taxon>
    </lineage>
</organism>
<feature type="coiled-coil region" evidence="2">
    <location>
        <begin position="231"/>
        <end position="283"/>
    </location>
</feature>
<reference evidence="5" key="1">
    <citation type="submission" date="2025-08" db="UniProtKB">
        <authorList>
            <consortium name="RefSeq"/>
        </authorList>
    </citation>
    <scope>IDENTIFICATION</scope>
    <source>
        <tissue evidence="5">Blood</tissue>
    </source>
</reference>
<evidence type="ECO:0000313" key="5">
    <source>
        <dbReference type="RefSeq" id="XP_067162899.1"/>
    </source>
</evidence>
<accession>A0ABM4FD77</accession>
<evidence type="ECO:0000256" key="1">
    <source>
        <dbReference type="ARBA" id="ARBA00023054"/>
    </source>
</evidence>
<proteinExistence type="predicted"/>
<dbReference type="Pfam" id="PF13863">
    <property type="entry name" value="DUF4200"/>
    <property type="match status" value="1"/>
</dbReference>
<sequence>MLGARLPKLPQGRGAPGNGVVLPVALAPCFPRSSAPGPRLGGSGKIPPNMAFDLEEYLRTAFRDKLRLQKVPAWEAAALLPSTRLLLKRREVAEVERALQAQREAFRQRMESLEQRRQELGRKEQQLREEVCKFDAFLKASAAKRERALRQASQERGRTAQRDAEAARLRGELAGLLRRRRRLARRLRSHRVFGDYLRSVLARAAQFQDVPAMLARFRALAGARAALARRAEAGQEQLAAEQARLRRYREEAGSELLRRSNQLAQLRDRLEAARREVHQGESHWTHIQTTAAQKTLLLGQIRMAVLNLFQMATKQLKVPADVALEDTEAQLDTVLLCMQDLAAICAELCPGEPAAASKRLPPPPAPPSQE</sequence>
<dbReference type="GeneID" id="136993531"/>
<keyword evidence="5" id="KW-0969">Cilium</keyword>
<feature type="coiled-coil region" evidence="2">
    <location>
        <begin position="85"/>
        <end position="130"/>
    </location>
</feature>
<feature type="domain" description="DUF4200" evidence="3">
    <location>
        <begin position="86"/>
        <end position="201"/>
    </location>
</feature>
<dbReference type="InterPro" id="IPR025252">
    <property type="entry name" value="DUF4200"/>
</dbReference>
<dbReference type="Proteomes" id="UP001652627">
    <property type="component" value="Chromosome 17"/>
</dbReference>
<keyword evidence="4" id="KW-1185">Reference proteome</keyword>
<dbReference type="PANTHER" id="PTHR21683">
    <property type="entry name" value="COILED-COIL DOMAIN-CONTAINING PROTEIN 42 LIKE-2-LIKE-RELATED"/>
    <property type="match status" value="1"/>
</dbReference>
<dbReference type="PANTHER" id="PTHR21683:SF9">
    <property type="entry name" value="CILIA- AND FLAGELLA-ASSOCIATED PROTEIN 73"/>
    <property type="match status" value="1"/>
</dbReference>
<gene>
    <name evidence="5" type="primary">CFAP73</name>
</gene>
<evidence type="ECO:0000259" key="3">
    <source>
        <dbReference type="Pfam" id="PF13863"/>
    </source>
</evidence>
<name>A0ABM4FD77_9AVES</name>
<evidence type="ECO:0000256" key="2">
    <source>
        <dbReference type="SAM" id="Coils"/>
    </source>
</evidence>
<keyword evidence="1 2" id="KW-0175">Coiled coil</keyword>
<keyword evidence="5" id="KW-0282">Flagellum</keyword>
<protein>
    <submittedName>
        <fullName evidence="5">Cilia- and flagella-associated protein 73</fullName>
    </submittedName>
</protein>